<dbReference type="PANTHER" id="PTHR35560">
    <property type="entry name" value="BLL0132 PROTEIN"/>
    <property type="match status" value="1"/>
</dbReference>
<keyword evidence="3" id="KW-1185">Reference proteome</keyword>
<sequence>MRGSAGRCWWAGLLACALSGAVQARSLEGCAAPASPDCLFAFQPAGSARTVRFFGSIDPADAARRDPPTQAYIVVHGHARDAARIFDATWSVLQRAGRARTAVLVAPLFQVSADADTRCQTRGGPPAQAGDLLWSCSSWIDGGRAVDAGLGSFEVLDALVEHLQSTWPSITRVTIAGFSAGAQLVQRHVGLSRRVDDGSLQRRHVVASPGTWLYLDDQRPQPRRDGEPAVWDACVEPAGSDASCQIHFTRPVTDCAGFNAWKHGLEGLPAWTSTDEPAVVAARYAAASVRYLVGAADRQAGPGAFHPMPDRGCAAMLQGPDRLRRALAYVQHENETRSPRPPRHLSVVPGCGHDVRCVFGSPQGAAALLDEGP</sequence>
<evidence type="ECO:0000256" key="1">
    <source>
        <dbReference type="SAM" id="SignalP"/>
    </source>
</evidence>
<comment type="caution">
    <text evidence="2">The sequence shown here is derived from an EMBL/GenBank/DDBJ whole genome shotgun (WGS) entry which is preliminary data.</text>
</comment>
<gene>
    <name evidence="2" type="ORF">C7444_103127</name>
</gene>
<feature type="chain" id="PRO_5016281549" description="Poly(3-hydroxybutyrate) depolymerase" evidence="1">
    <location>
        <begin position="25"/>
        <end position="373"/>
    </location>
</feature>
<name>A0A318H3B7_9BURK</name>
<dbReference type="PANTHER" id="PTHR35560:SF3">
    <property type="entry name" value="PEPTIDASE S9 PROLYL OLIGOPEPTIDASE CATALYTIC DOMAIN-CONTAINING PROTEIN"/>
    <property type="match status" value="1"/>
</dbReference>
<dbReference type="InterPro" id="IPR029058">
    <property type="entry name" value="AB_hydrolase_fold"/>
</dbReference>
<protein>
    <recommendedName>
        <fullName evidence="4">Poly(3-hydroxybutyrate) depolymerase</fullName>
    </recommendedName>
</protein>
<accession>A0A318H3B7</accession>
<evidence type="ECO:0008006" key="4">
    <source>
        <dbReference type="Google" id="ProtNLM"/>
    </source>
</evidence>
<evidence type="ECO:0000313" key="2">
    <source>
        <dbReference type="EMBL" id="PXW98036.1"/>
    </source>
</evidence>
<reference evidence="2 3" key="1">
    <citation type="submission" date="2018-05" db="EMBL/GenBank/DDBJ databases">
        <title>Genomic Encyclopedia of Type Strains, Phase IV (KMG-IV): sequencing the most valuable type-strain genomes for metagenomic binning, comparative biology and taxonomic classification.</title>
        <authorList>
            <person name="Goeker M."/>
        </authorList>
    </citation>
    <scope>NUCLEOTIDE SEQUENCE [LARGE SCALE GENOMIC DNA]</scope>
    <source>
        <strain evidence="2 3">DSM 566</strain>
    </source>
</reference>
<dbReference type="Gene3D" id="3.40.50.1820">
    <property type="entry name" value="alpha/beta hydrolase"/>
    <property type="match status" value="1"/>
</dbReference>
<feature type="signal peptide" evidence="1">
    <location>
        <begin position="1"/>
        <end position="24"/>
    </location>
</feature>
<evidence type="ECO:0000313" key="3">
    <source>
        <dbReference type="Proteomes" id="UP000247811"/>
    </source>
</evidence>
<dbReference type="OrthoDB" id="1094867at2"/>
<proteinExistence type="predicted"/>
<dbReference type="RefSeq" id="WP_110399610.1">
    <property type="nucleotide sequence ID" value="NZ_QJJS01000003.1"/>
</dbReference>
<dbReference type="Proteomes" id="UP000247811">
    <property type="component" value="Unassembled WGS sequence"/>
</dbReference>
<dbReference type="EMBL" id="QJJS01000003">
    <property type="protein sequence ID" value="PXW98036.1"/>
    <property type="molecule type" value="Genomic_DNA"/>
</dbReference>
<dbReference type="AlphaFoldDB" id="A0A318H3B7"/>
<dbReference type="SUPFAM" id="SSF53474">
    <property type="entry name" value="alpha/beta-Hydrolases"/>
    <property type="match status" value="1"/>
</dbReference>
<keyword evidence="1" id="KW-0732">Signal</keyword>
<organism evidence="2 3">
    <name type="scientific">Sphaerotilus hippei</name>
    <dbReference type="NCBI Taxonomy" id="744406"/>
    <lineage>
        <taxon>Bacteria</taxon>
        <taxon>Pseudomonadati</taxon>
        <taxon>Pseudomonadota</taxon>
        <taxon>Betaproteobacteria</taxon>
        <taxon>Burkholderiales</taxon>
        <taxon>Sphaerotilaceae</taxon>
        <taxon>Sphaerotilus</taxon>
    </lineage>
</organism>